<keyword evidence="12" id="KW-1185">Reference proteome</keyword>
<gene>
    <name evidence="11" type="ORF">ACFQQL_04645</name>
</gene>
<keyword evidence="8" id="KW-0456">Lyase</keyword>
<dbReference type="PANTHER" id="PTHR12589">
    <property type="entry name" value="PYRUVOYL TETRAHYDROBIOPTERIN SYNTHASE"/>
    <property type="match status" value="1"/>
</dbReference>
<accession>A0ABW2Q4I7</accession>
<proteinExistence type="inferred from homology"/>
<evidence type="ECO:0000256" key="1">
    <source>
        <dbReference type="ARBA" id="ARBA00001947"/>
    </source>
</evidence>
<keyword evidence="7" id="KW-0862">Zinc</keyword>
<evidence type="ECO:0000313" key="11">
    <source>
        <dbReference type="EMBL" id="MFC7404389.1"/>
    </source>
</evidence>
<dbReference type="InterPro" id="IPR038418">
    <property type="entry name" value="6-PTP_synth/QueD_sf"/>
</dbReference>
<dbReference type="Proteomes" id="UP001596455">
    <property type="component" value="Unassembled WGS sequence"/>
</dbReference>
<evidence type="ECO:0000256" key="9">
    <source>
        <dbReference type="ARBA" id="ARBA00031449"/>
    </source>
</evidence>
<evidence type="ECO:0000256" key="4">
    <source>
        <dbReference type="ARBA" id="ARBA00012982"/>
    </source>
</evidence>
<dbReference type="Gene3D" id="3.30.479.10">
    <property type="entry name" value="6-pyruvoyl tetrahydropterin synthase/QueD"/>
    <property type="match status" value="1"/>
</dbReference>
<keyword evidence="6" id="KW-0479">Metal-binding</keyword>
<evidence type="ECO:0000256" key="6">
    <source>
        <dbReference type="ARBA" id="ARBA00022723"/>
    </source>
</evidence>
<sequence>MYALTVRDRMMIAHSLPHPVFGPAQGLHGATYVVELTIRRAELGEEAFVIDIGEATTLLREALADLDYANLDDHPELAGTLTTTEALARFVADRVAGRLAGGPYAGLDVTLREHPDAWATYSRDL</sequence>
<evidence type="ECO:0000313" key="12">
    <source>
        <dbReference type="Proteomes" id="UP001596455"/>
    </source>
</evidence>
<evidence type="ECO:0000256" key="5">
    <source>
        <dbReference type="ARBA" id="ARBA00018141"/>
    </source>
</evidence>
<comment type="cofactor">
    <cofactor evidence="1">
        <name>Zn(2+)</name>
        <dbReference type="ChEBI" id="CHEBI:29105"/>
    </cofactor>
</comment>
<reference evidence="12" key="1">
    <citation type="journal article" date="2019" name="Int. J. Syst. Evol. Microbiol.">
        <title>The Global Catalogue of Microorganisms (GCM) 10K type strain sequencing project: providing services to taxonomists for standard genome sequencing and annotation.</title>
        <authorList>
            <consortium name="The Broad Institute Genomics Platform"/>
            <consortium name="The Broad Institute Genome Sequencing Center for Infectious Disease"/>
            <person name="Wu L."/>
            <person name="Ma J."/>
        </authorList>
    </citation>
    <scope>NUCLEOTIDE SEQUENCE [LARGE SCALE GENOMIC DNA]</scope>
    <source>
        <strain evidence="12">JCM 1490</strain>
    </source>
</reference>
<comment type="pathway">
    <text evidence="2">Purine metabolism; 7-cyano-7-deazaguanine biosynthesis.</text>
</comment>
<organism evidence="11 12">
    <name type="scientific">Georgenia alba</name>
    <dbReference type="NCBI Taxonomy" id="2233858"/>
    <lineage>
        <taxon>Bacteria</taxon>
        <taxon>Bacillati</taxon>
        <taxon>Actinomycetota</taxon>
        <taxon>Actinomycetes</taxon>
        <taxon>Micrococcales</taxon>
        <taxon>Bogoriellaceae</taxon>
        <taxon>Georgenia</taxon>
    </lineage>
</organism>
<evidence type="ECO:0000256" key="8">
    <source>
        <dbReference type="ARBA" id="ARBA00023239"/>
    </source>
</evidence>
<dbReference type="SUPFAM" id="SSF55620">
    <property type="entry name" value="Tetrahydrobiopterin biosynthesis enzymes-like"/>
    <property type="match status" value="1"/>
</dbReference>
<protein>
    <recommendedName>
        <fullName evidence="5">6-carboxy-5,6,7,8-tetrahydropterin synthase</fullName>
        <ecNumber evidence="4">4.1.2.50</ecNumber>
    </recommendedName>
    <alternativeName>
        <fullName evidence="9">Queuosine biosynthesis protein QueD</fullName>
    </alternativeName>
</protein>
<dbReference type="Pfam" id="PF01242">
    <property type="entry name" value="PTPS"/>
    <property type="match status" value="1"/>
</dbReference>
<comment type="caution">
    <text evidence="11">The sequence shown here is derived from an EMBL/GenBank/DDBJ whole genome shotgun (WGS) entry which is preliminary data.</text>
</comment>
<evidence type="ECO:0000256" key="3">
    <source>
        <dbReference type="ARBA" id="ARBA00008900"/>
    </source>
</evidence>
<evidence type="ECO:0000256" key="7">
    <source>
        <dbReference type="ARBA" id="ARBA00022833"/>
    </source>
</evidence>
<dbReference type="EC" id="4.1.2.50" evidence="4"/>
<comment type="similarity">
    <text evidence="3">Belongs to the PTPS family. QueD subfamily.</text>
</comment>
<dbReference type="PANTHER" id="PTHR12589:SF7">
    <property type="entry name" value="6-PYRUVOYL TETRAHYDROBIOPTERIN SYNTHASE"/>
    <property type="match status" value="1"/>
</dbReference>
<evidence type="ECO:0000256" key="10">
    <source>
        <dbReference type="ARBA" id="ARBA00048807"/>
    </source>
</evidence>
<dbReference type="RefSeq" id="WP_382391731.1">
    <property type="nucleotide sequence ID" value="NZ_JBHTCQ010000001.1"/>
</dbReference>
<comment type="catalytic activity">
    <reaction evidence="10">
        <text>7,8-dihydroneopterin 3'-triphosphate + H2O = 6-carboxy-5,6,7,8-tetrahydropterin + triphosphate + acetaldehyde + 2 H(+)</text>
        <dbReference type="Rhea" id="RHEA:27966"/>
        <dbReference type="ChEBI" id="CHEBI:15343"/>
        <dbReference type="ChEBI" id="CHEBI:15377"/>
        <dbReference type="ChEBI" id="CHEBI:15378"/>
        <dbReference type="ChEBI" id="CHEBI:18036"/>
        <dbReference type="ChEBI" id="CHEBI:58462"/>
        <dbReference type="ChEBI" id="CHEBI:61032"/>
        <dbReference type="EC" id="4.1.2.50"/>
    </reaction>
</comment>
<evidence type="ECO:0000256" key="2">
    <source>
        <dbReference type="ARBA" id="ARBA00005061"/>
    </source>
</evidence>
<dbReference type="EMBL" id="JBHTCQ010000001">
    <property type="protein sequence ID" value="MFC7404389.1"/>
    <property type="molecule type" value="Genomic_DNA"/>
</dbReference>
<name>A0ABW2Q4I7_9MICO</name>
<dbReference type="InterPro" id="IPR007115">
    <property type="entry name" value="6-PTP_synth/QueD"/>
</dbReference>